<dbReference type="Proteomes" id="UP000002139">
    <property type="component" value="Chromosome"/>
</dbReference>
<keyword evidence="1" id="KW-0812">Transmembrane</keyword>
<dbReference type="EMBL" id="AM746676">
    <property type="protein sequence ID" value="CAN93958.1"/>
    <property type="molecule type" value="Genomic_DNA"/>
</dbReference>
<dbReference type="KEGG" id="scl:sce3798"/>
<feature type="transmembrane region" description="Helical" evidence="1">
    <location>
        <begin position="62"/>
        <end position="86"/>
    </location>
</feature>
<gene>
    <name evidence="2" type="ordered locus">sce3798</name>
</gene>
<dbReference type="HOGENOM" id="CLU_709597_0_0_7"/>
<evidence type="ECO:0000256" key="1">
    <source>
        <dbReference type="SAM" id="Phobius"/>
    </source>
</evidence>
<evidence type="ECO:0000313" key="3">
    <source>
        <dbReference type="Proteomes" id="UP000002139"/>
    </source>
</evidence>
<dbReference type="eggNOG" id="COG1404">
    <property type="taxonomic scope" value="Bacteria"/>
</dbReference>
<proteinExistence type="predicted"/>
<sequence>MLCRSAPRVHERRSRFCGGGSRRGLAACGIPERAQRAQMSTESASKPVQVAGATKKRGKVKYIVLVGLVLIVVLAQQTGLLGFGVAHLRAATFPRDESLLEYVQGSVPGVVIVDPHQIDLQALGAEGGAVRLHIERTRDDIKKATGIDLGFDVDKLVVAPSLVVARGRFNEQKLAERLATHSYVQAEYKGVKYLLRAGEDAIAVRDGSILLYGAEPELRASIDAEEAGTSLASRDEATSRLAHIGWDRPLLGVALLSESKPSLRAILTGSTGPRAVTVGVSTKGGLSAIIAIDAASAEAAEELRKLLEEKRANVDALKALVGPEPGAALAEIAKRATLAVEPGAGRLTVQVEVRPEEIELLAKAGHAAAGSLGDMYKNVRLLQLLAPGP</sequence>
<dbReference type="BioCyc" id="SCEL448385:SCE_RS19475-MONOMER"/>
<accession>A9GWP5</accession>
<dbReference type="AlphaFoldDB" id="A9GWP5"/>
<keyword evidence="3" id="KW-1185">Reference proteome</keyword>
<name>A9GWP5_SORC5</name>
<keyword evidence="1" id="KW-0472">Membrane</keyword>
<keyword evidence="1" id="KW-1133">Transmembrane helix</keyword>
<reference evidence="2 3" key="1">
    <citation type="journal article" date="2007" name="Nat. Biotechnol.">
        <title>Complete genome sequence of the myxobacterium Sorangium cellulosum.</title>
        <authorList>
            <person name="Schneiker S."/>
            <person name="Perlova O."/>
            <person name="Kaiser O."/>
            <person name="Gerth K."/>
            <person name="Alici A."/>
            <person name="Altmeyer M.O."/>
            <person name="Bartels D."/>
            <person name="Bekel T."/>
            <person name="Beyer S."/>
            <person name="Bode E."/>
            <person name="Bode H.B."/>
            <person name="Bolten C.J."/>
            <person name="Choudhuri J.V."/>
            <person name="Doss S."/>
            <person name="Elnakady Y.A."/>
            <person name="Frank B."/>
            <person name="Gaigalat L."/>
            <person name="Goesmann A."/>
            <person name="Groeger C."/>
            <person name="Gross F."/>
            <person name="Jelsbak L."/>
            <person name="Jelsbak L."/>
            <person name="Kalinowski J."/>
            <person name="Kegler C."/>
            <person name="Knauber T."/>
            <person name="Konietzny S."/>
            <person name="Kopp M."/>
            <person name="Krause L."/>
            <person name="Krug D."/>
            <person name="Linke B."/>
            <person name="Mahmud T."/>
            <person name="Martinez-Arias R."/>
            <person name="McHardy A.C."/>
            <person name="Merai M."/>
            <person name="Meyer F."/>
            <person name="Mormann S."/>
            <person name="Munoz-Dorado J."/>
            <person name="Perez J."/>
            <person name="Pradella S."/>
            <person name="Rachid S."/>
            <person name="Raddatz G."/>
            <person name="Rosenau F."/>
            <person name="Rueckert C."/>
            <person name="Sasse F."/>
            <person name="Scharfe M."/>
            <person name="Schuster S.C."/>
            <person name="Suen G."/>
            <person name="Treuner-Lange A."/>
            <person name="Velicer G.J."/>
            <person name="Vorholter F.-J."/>
            <person name="Weissman K.J."/>
            <person name="Welch R.D."/>
            <person name="Wenzel S.C."/>
            <person name="Whitworth D.E."/>
            <person name="Wilhelm S."/>
            <person name="Wittmann C."/>
            <person name="Bloecker H."/>
            <person name="Puehler A."/>
            <person name="Mueller R."/>
        </authorList>
    </citation>
    <scope>NUCLEOTIDE SEQUENCE [LARGE SCALE GENOMIC DNA]</scope>
    <source>
        <strain evidence="3">So ce56</strain>
    </source>
</reference>
<organism evidence="2 3">
    <name type="scientific">Sorangium cellulosum (strain So ce56)</name>
    <name type="common">Polyangium cellulosum (strain So ce56)</name>
    <dbReference type="NCBI Taxonomy" id="448385"/>
    <lineage>
        <taxon>Bacteria</taxon>
        <taxon>Pseudomonadati</taxon>
        <taxon>Myxococcota</taxon>
        <taxon>Polyangia</taxon>
        <taxon>Polyangiales</taxon>
        <taxon>Polyangiaceae</taxon>
        <taxon>Sorangium</taxon>
    </lineage>
</organism>
<protein>
    <submittedName>
        <fullName evidence="2">Uncharacterized protein</fullName>
    </submittedName>
</protein>
<evidence type="ECO:0000313" key="2">
    <source>
        <dbReference type="EMBL" id="CAN93958.1"/>
    </source>
</evidence>